<evidence type="ECO:0000256" key="2">
    <source>
        <dbReference type="ARBA" id="ARBA00022679"/>
    </source>
</evidence>
<dbReference type="Gene3D" id="3.90.1510.10">
    <property type="entry name" value="Glycerate kinase, domain 2"/>
    <property type="match status" value="1"/>
</dbReference>
<evidence type="ECO:0000256" key="1">
    <source>
        <dbReference type="ARBA" id="ARBA00006284"/>
    </source>
</evidence>
<comment type="similarity">
    <text evidence="1">Belongs to the glycerate kinase type-1 family.</text>
</comment>
<keyword evidence="5" id="KW-1185">Reference proteome</keyword>
<dbReference type="RefSeq" id="WP_024331626.1">
    <property type="nucleotide sequence ID" value="NZ_JASOXK010000009.1"/>
</dbReference>
<name>A0A2I1IL12_9ACTO</name>
<dbReference type="PANTHER" id="PTHR21599">
    <property type="entry name" value="GLYCERATE KINASE"/>
    <property type="match status" value="1"/>
</dbReference>
<dbReference type="InterPro" id="IPR018197">
    <property type="entry name" value="Glycerate_kinase_RE-like"/>
</dbReference>
<dbReference type="SUPFAM" id="SSF110738">
    <property type="entry name" value="Glycerate kinase I"/>
    <property type="match status" value="1"/>
</dbReference>
<dbReference type="InterPro" id="IPR036129">
    <property type="entry name" value="Glycerate_kinase_sf"/>
</dbReference>
<sequence>MKIALFCADYEGDPSAGFTRRVASGWQEFAKTDRFDFFVGGPSGGLLREGLLQQGWMDGGELVATNFLDREVGAPCLVKSGELFVDASAITDPDGQAPEGAICEGQGSKGLGSILAQALASQHETIYVALGGACAVDLGQAAFAELAASGIDSFSKRVVVLVEEQRPLLGLSGTATDYRGSSREEAAALQKHLLEGSAFLRSLEAERERAKLISTVGTCAGSGSGGGAGEVFRLLGAELRAASSWIMERAGASTGLAEADLAVVFDGKIHSQTMRDSLSAWVGEKATENAIATVLAPRECSLSRAEVAHFGINAIFFHPELSPEQIGLRLARTWSHM</sequence>
<organism evidence="4 5">
    <name type="scientific">Winkia neuii</name>
    <dbReference type="NCBI Taxonomy" id="33007"/>
    <lineage>
        <taxon>Bacteria</taxon>
        <taxon>Bacillati</taxon>
        <taxon>Actinomycetota</taxon>
        <taxon>Actinomycetes</taxon>
        <taxon>Actinomycetales</taxon>
        <taxon>Actinomycetaceae</taxon>
        <taxon>Winkia</taxon>
    </lineage>
</organism>
<keyword evidence="3" id="KW-0418">Kinase</keyword>
<gene>
    <name evidence="4" type="ORF">CYJ19_08800</name>
</gene>
<keyword evidence="2" id="KW-0808">Transferase</keyword>
<dbReference type="GO" id="GO:0008887">
    <property type="term" value="F:glycerate kinase activity"/>
    <property type="evidence" value="ECO:0007669"/>
    <property type="project" value="InterPro"/>
</dbReference>
<evidence type="ECO:0000313" key="5">
    <source>
        <dbReference type="Proteomes" id="UP000235122"/>
    </source>
</evidence>
<dbReference type="GO" id="GO:0031388">
    <property type="term" value="P:organic acid phosphorylation"/>
    <property type="evidence" value="ECO:0007669"/>
    <property type="project" value="InterPro"/>
</dbReference>
<accession>A0A2I1IL12</accession>
<dbReference type="Pfam" id="PF02595">
    <property type="entry name" value="Gly_kinase"/>
    <property type="match status" value="1"/>
</dbReference>
<reference evidence="4 5" key="1">
    <citation type="submission" date="2017-12" db="EMBL/GenBank/DDBJ databases">
        <title>Phylogenetic diversity of female urinary microbiome.</title>
        <authorList>
            <person name="Thomas-White K."/>
            <person name="Wolfe A.J."/>
        </authorList>
    </citation>
    <scope>NUCLEOTIDE SEQUENCE [LARGE SCALE GENOMIC DNA]</scope>
    <source>
        <strain evidence="4 5">UMB0402</strain>
    </source>
</reference>
<dbReference type="AlphaFoldDB" id="A0A2I1IL12"/>
<dbReference type="Gene3D" id="3.40.50.10350">
    <property type="entry name" value="Glycerate kinase, domain 1"/>
    <property type="match status" value="1"/>
</dbReference>
<dbReference type="Proteomes" id="UP000235122">
    <property type="component" value="Unassembled WGS sequence"/>
</dbReference>
<dbReference type="PANTHER" id="PTHR21599:SF0">
    <property type="entry name" value="GLYCERATE KINASE"/>
    <property type="match status" value="1"/>
</dbReference>
<dbReference type="STRING" id="33007.HMPREF3198_02261"/>
<dbReference type="InterPro" id="IPR018193">
    <property type="entry name" value="Glyc_kinase_flavodox-like_fold"/>
</dbReference>
<evidence type="ECO:0000313" key="4">
    <source>
        <dbReference type="EMBL" id="PKY71807.1"/>
    </source>
</evidence>
<evidence type="ECO:0008006" key="6">
    <source>
        <dbReference type="Google" id="ProtNLM"/>
    </source>
</evidence>
<proteinExistence type="inferred from homology"/>
<dbReference type="EMBL" id="PKKO01000005">
    <property type="protein sequence ID" value="PKY71807.1"/>
    <property type="molecule type" value="Genomic_DNA"/>
</dbReference>
<evidence type="ECO:0000256" key="3">
    <source>
        <dbReference type="ARBA" id="ARBA00022777"/>
    </source>
</evidence>
<comment type="caution">
    <text evidence="4">The sequence shown here is derived from an EMBL/GenBank/DDBJ whole genome shotgun (WGS) entry which is preliminary data.</text>
</comment>
<dbReference type="GeneID" id="35867075"/>
<protein>
    <recommendedName>
        <fullName evidence="6">Glycerate kinase</fullName>
    </recommendedName>
</protein>
<dbReference type="InterPro" id="IPR004381">
    <property type="entry name" value="Glycerate_kinase"/>
</dbReference>